<evidence type="ECO:0000313" key="4">
    <source>
        <dbReference type="EMBL" id="CAD8716847.1"/>
    </source>
</evidence>
<feature type="transmembrane region" description="Helical" evidence="2">
    <location>
        <begin position="710"/>
        <end position="727"/>
    </location>
</feature>
<evidence type="ECO:0000256" key="2">
    <source>
        <dbReference type="SAM" id="Phobius"/>
    </source>
</evidence>
<keyword evidence="2" id="KW-0472">Membrane</keyword>
<feature type="transmembrane region" description="Helical" evidence="2">
    <location>
        <begin position="200"/>
        <end position="218"/>
    </location>
</feature>
<dbReference type="InterPro" id="IPR049452">
    <property type="entry name" value="Anoctamin_TM"/>
</dbReference>
<feature type="transmembrane region" description="Helical" evidence="2">
    <location>
        <begin position="682"/>
        <end position="704"/>
    </location>
</feature>
<gene>
    <name evidence="4" type="ORF">MANT1106_LOCUS17489</name>
</gene>
<keyword evidence="2" id="KW-0812">Transmembrane</keyword>
<feature type="compositionally biased region" description="Pro residues" evidence="1">
    <location>
        <begin position="1002"/>
        <end position="1011"/>
    </location>
</feature>
<dbReference type="InterPro" id="IPR045122">
    <property type="entry name" value="Csc1-like"/>
</dbReference>
<keyword evidence="2" id="KW-1133">Transmembrane helix</keyword>
<dbReference type="Pfam" id="PF04547">
    <property type="entry name" value="Anoctamin"/>
    <property type="match status" value="1"/>
</dbReference>
<dbReference type="EMBL" id="HBFC01029365">
    <property type="protein sequence ID" value="CAD8716847.1"/>
    <property type="molecule type" value="Transcribed_RNA"/>
</dbReference>
<sequence>MAPPSAKLAEERARSKRLQHLNEDERGIYVAESAEPYDLRASHRALGEQSAGLALYFDTITHFAILMLCLLLVCGLYPLLDAHASAELASNYDVRQITANATLAAQPGYQPFTQACERQASNSAILKMSHGSRCNDKITASYYSCPTFCDFNVSANDLNTAVAGSSYCAAHLPCSLSSLNAAERATCCVETLQESLVKRAPVGVFALQLVAMFILLVWQANFHKQQLVTAQQVNARSVTVGDYAAVITGLGTNDFTREDLAQFMAHYGEVASVVYTKNIGTLLTAEHRLSHARLRLHELRAWRDGAAAGGEGGGGGVLGALYRRLYLGSSTSYSDHDVAREEAALDVRSAVIAQLAKRPVHNTGEAFVTFNYETHCNNCFDDHRRMLVERLGDLFKGKGPPRFNGKRIVVKPPPEASDVNWENYDVRGWERLKRNAVTVLGMCAALSVGVALQYFFERQRQDIRLRTYDKEVKAAVTGDDGPSSVRNEVTLTFLTALSSSVIVLINILLTNVAKALNQYQRFHTRTNYEASLMLKLTIVHVINSVIVPIATSTCDKAPSSQGECLWYAPGGLIEQAFYLQCFNAFLPDLIAVTNIGGRLKRRLFAPMVKTQEMLDVLMEPPEFILAESYAAVLKTIALAILYGPVLPISYGIALLGLTSTYWSDKFMALRRCQKPIRTRNKATTSVVNTINVLTIVQLFVSFFVFFNAEMPGYFIGSLIMWLSYNFFPVKRLLGIKRDEALEDGGTGDVSYLANMGWSVAARDAGDAPTSPHLPQLGTLSLSESNGAASLSDAEKERAKAIHCKLLRIRPEDYSRGRLKMYYPPIPAAASDDSVANVVTEYRLFEKAVLGNPTLLPGQKSQTGGSARVCPPNGRAVASMNAMHALNLQHSGGMASGASMPPPMQMAQQQQSHPYLGQQQQMSQPYPGPQQHSQQQFIQYPAQQQQQLGYGAPQPQQQQQQQYGGYTPPAQQYAAAGYGAPPPAGGGQGQGQGHDDGWGHSRPPLPPPPPQSGPYDAYNQAGYQ</sequence>
<accession>A0A7S0SU52</accession>
<feature type="domain" description="Anoctamin transmembrane" evidence="3">
    <location>
        <begin position="427"/>
        <end position="554"/>
    </location>
</feature>
<feature type="transmembrane region" description="Helical" evidence="2">
    <location>
        <begin position="489"/>
        <end position="509"/>
    </location>
</feature>
<feature type="transmembrane region" description="Helical" evidence="2">
    <location>
        <begin position="436"/>
        <end position="456"/>
    </location>
</feature>
<feature type="transmembrane region" description="Helical" evidence="2">
    <location>
        <begin position="636"/>
        <end position="662"/>
    </location>
</feature>
<protein>
    <recommendedName>
        <fullName evidence="3">Anoctamin transmembrane domain-containing protein</fullName>
    </recommendedName>
</protein>
<dbReference type="GO" id="GO:0005886">
    <property type="term" value="C:plasma membrane"/>
    <property type="evidence" value="ECO:0007669"/>
    <property type="project" value="TreeGrafter"/>
</dbReference>
<feature type="region of interest" description="Disordered" evidence="1">
    <location>
        <begin position="890"/>
        <end position="1023"/>
    </location>
</feature>
<dbReference type="GO" id="GO:0005227">
    <property type="term" value="F:calcium-activated cation channel activity"/>
    <property type="evidence" value="ECO:0007669"/>
    <property type="project" value="InterPro"/>
</dbReference>
<feature type="transmembrane region" description="Helical" evidence="2">
    <location>
        <begin position="530"/>
        <end position="550"/>
    </location>
</feature>
<evidence type="ECO:0000259" key="3">
    <source>
        <dbReference type="Pfam" id="PF04547"/>
    </source>
</evidence>
<dbReference type="AlphaFoldDB" id="A0A7S0SU52"/>
<feature type="compositionally biased region" description="Low complexity" evidence="1">
    <location>
        <begin position="933"/>
        <end position="978"/>
    </location>
</feature>
<evidence type="ECO:0000256" key="1">
    <source>
        <dbReference type="SAM" id="MobiDB-lite"/>
    </source>
</evidence>
<dbReference type="PANTHER" id="PTHR13018">
    <property type="entry name" value="PROBABLE MEMBRANE PROTEIN DUF221-RELATED"/>
    <property type="match status" value="1"/>
</dbReference>
<dbReference type="PANTHER" id="PTHR13018:SF83">
    <property type="entry name" value="RRM DOMAIN-CONTAINING PROTEIN"/>
    <property type="match status" value="1"/>
</dbReference>
<reference evidence="4" key="1">
    <citation type="submission" date="2021-01" db="EMBL/GenBank/DDBJ databases">
        <authorList>
            <person name="Corre E."/>
            <person name="Pelletier E."/>
            <person name="Niang G."/>
            <person name="Scheremetjew M."/>
            <person name="Finn R."/>
            <person name="Kale V."/>
            <person name="Holt S."/>
            <person name="Cochrane G."/>
            <person name="Meng A."/>
            <person name="Brown T."/>
            <person name="Cohen L."/>
        </authorList>
    </citation>
    <scope>NUCLEOTIDE SEQUENCE</scope>
    <source>
        <strain evidence="4">SL-175</strain>
    </source>
</reference>
<organism evidence="4">
    <name type="scientific">Mantoniella antarctica</name>
    <dbReference type="NCBI Taxonomy" id="81844"/>
    <lineage>
        <taxon>Eukaryota</taxon>
        <taxon>Viridiplantae</taxon>
        <taxon>Chlorophyta</taxon>
        <taxon>Mamiellophyceae</taxon>
        <taxon>Mamiellales</taxon>
        <taxon>Mamiellaceae</taxon>
        <taxon>Mantoniella</taxon>
    </lineage>
</organism>
<proteinExistence type="predicted"/>
<name>A0A7S0SU52_9CHLO</name>
<feature type="compositionally biased region" description="Low complexity" evidence="1">
    <location>
        <begin position="890"/>
        <end position="913"/>
    </location>
</feature>